<name>A0A5B7GNE0_PORTR</name>
<reference evidence="1 2" key="1">
    <citation type="submission" date="2019-05" db="EMBL/GenBank/DDBJ databases">
        <title>Another draft genome of Portunus trituberculatus and its Hox gene families provides insights of decapod evolution.</title>
        <authorList>
            <person name="Jeong J.-H."/>
            <person name="Song I."/>
            <person name="Kim S."/>
            <person name="Choi T."/>
            <person name="Kim D."/>
            <person name="Ryu S."/>
            <person name="Kim W."/>
        </authorList>
    </citation>
    <scope>NUCLEOTIDE SEQUENCE [LARGE SCALE GENOMIC DNA]</scope>
    <source>
        <tissue evidence="1">Muscle</tissue>
    </source>
</reference>
<dbReference type="EMBL" id="VSRR010018701">
    <property type="protein sequence ID" value="MPC61611.1"/>
    <property type="molecule type" value="Genomic_DNA"/>
</dbReference>
<proteinExistence type="predicted"/>
<dbReference type="AlphaFoldDB" id="A0A5B7GNE0"/>
<evidence type="ECO:0000313" key="2">
    <source>
        <dbReference type="Proteomes" id="UP000324222"/>
    </source>
</evidence>
<evidence type="ECO:0000313" key="1">
    <source>
        <dbReference type="EMBL" id="MPC61611.1"/>
    </source>
</evidence>
<dbReference type="Proteomes" id="UP000324222">
    <property type="component" value="Unassembled WGS sequence"/>
</dbReference>
<keyword evidence="2" id="KW-1185">Reference proteome</keyword>
<organism evidence="1 2">
    <name type="scientific">Portunus trituberculatus</name>
    <name type="common">Swimming crab</name>
    <name type="synonym">Neptunus trituberculatus</name>
    <dbReference type="NCBI Taxonomy" id="210409"/>
    <lineage>
        <taxon>Eukaryota</taxon>
        <taxon>Metazoa</taxon>
        <taxon>Ecdysozoa</taxon>
        <taxon>Arthropoda</taxon>
        <taxon>Crustacea</taxon>
        <taxon>Multicrustacea</taxon>
        <taxon>Malacostraca</taxon>
        <taxon>Eumalacostraca</taxon>
        <taxon>Eucarida</taxon>
        <taxon>Decapoda</taxon>
        <taxon>Pleocyemata</taxon>
        <taxon>Brachyura</taxon>
        <taxon>Eubrachyura</taxon>
        <taxon>Portunoidea</taxon>
        <taxon>Portunidae</taxon>
        <taxon>Portuninae</taxon>
        <taxon>Portunus</taxon>
    </lineage>
</organism>
<accession>A0A5B7GNE0</accession>
<sequence length="16" mass="1802">MLQHSGTARERGTIMN</sequence>
<comment type="caution">
    <text evidence="1">The sequence shown here is derived from an EMBL/GenBank/DDBJ whole genome shotgun (WGS) entry which is preliminary data.</text>
</comment>
<gene>
    <name evidence="1" type="ORF">E2C01_055685</name>
</gene>
<protein>
    <submittedName>
        <fullName evidence="1">Uncharacterized protein</fullName>
    </submittedName>
</protein>